<sequence>MTYPTLSRETFTRYATANVPRYTSYPTAPAFSPAVGEAEYRAWLEAIPDASGISVYVHVPFCRAMCLYCGCHTTVTARDEPIERYLDALEQEIDLAAAAMPKSLVLKHLHFGGGSPTLVPPERMTALMQRLRGHFQFASDAEIAIEVDPRTLSPKLAEALGQAGFNRASVGVQSFDPAVQMAINRVQSFEVTRAAIELLRQAGLARINLDLIYGLPHQTVESCRKTVAQALELAPDRFAVFGYAHVPAFKKHQRRIDEGALPGTDERLAQSQAIGAALTDAGFAEIGLDHYARTDDPLAKAWRNGSLHRNFQGYTTDSAEVLVGFGSSAIGHLPHGYVQNTVLNSDYLTRVAEGRLPVARGYGTSAEDRVRAAVIERIMCDHKVDLEAVCGRFAWAPESIVDSDYLAMLETDGLLRRRGSVLEVTTEAYPLVRSVAAAFDASLAQNRERYSRAV</sequence>
<evidence type="ECO:0000256" key="13">
    <source>
        <dbReference type="ARBA" id="ARBA00024295"/>
    </source>
</evidence>
<dbReference type="RefSeq" id="WP_188645015.1">
    <property type="nucleotide sequence ID" value="NZ_BMKL01000001.1"/>
</dbReference>
<evidence type="ECO:0000259" key="16">
    <source>
        <dbReference type="PROSITE" id="PS51918"/>
    </source>
</evidence>
<dbReference type="InterPro" id="IPR006638">
    <property type="entry name" value="Elp3/MiaA/NifB-like_rSAM"/>
</dbReference>
<dbReference type="Pfam" id="PF04055">
    <property type="entry name" value="Radical_SAM"/>
    <property type="match status" value="1"/>
</dbReference>
<evidence type="ECO:0000313" key="17">
    <source>
        <dbReference type="EMBL" id="GGE00319.1"/>
    </source>
</evidence>
<keyword evidence="18" id="KW-1185">Reference proteome</keyword>
<dbReference type="Gene3D" id="3.80.30.20">
    <property type="entry name" value="tm_1862 like domain"/>
    <property type="match status" value="1"/>
</dbReference>
<evidence type="ECO:0000256" key="9">
    <source>
        <dbReference type="ARBA" id="ARBA00023002"/>
    </source>
</evidence>
<dbReference type="CDD" id="cd01335">
    <property type="entry name" value="Radical_SAM"/>
    <property type="match status" value="1"/>
</dbReference>
<dbReference type="InterPro" id="IPR023404">
    <property type="entry name" value="rSAM_horseshoe"/>
</dbReference>
<comment type="subcellular location">
    <subcellularLocation>
        <location evidence="1 15">Cytoplasm</location>
    </subcellularLocation>
</comment>
<dbReference type="SFLD" id="SFLDG01065">
    <property type="entry name" value="anaerobic_coproporphyrinogen-I"/>
    <property type="match status" value="1"/>
</dbReference>
<evidence type="ECO:0000256" key="4">
    <source>
        <dbReference type="ARBA" id="ARBA00011245"/>
    </source>
</evidence>
<evidence type="ECO:0000256" key="15">
    <source>
        <dbReference type="PIRNR" id="PIRNR000167"/>
    </source>
</evidence>
<evidence type="ECO:0000256" key="7">
    <source>
        <dbReference type="ARBA" id="ARBA00022691"/>
    </source>
</evidence>
<comment type="subunit">
    <text evidence="4">Monomer.</text>
</comment>
<evidence type="ECO:0000256" key="6">
    <source>
        <dbReference type="ARBA" id="ARBA00022490"/>
    </source>
</evidence>
<evidence type="ECO:0000313" key="18">
    <source>
        <dbReference type="Proteomes" id="UP000619041"/>
    </source>
</evidence>
<evidence type="ECO:0000256" key="14">
    <source>
        <dbReference type="ARBA" id="ARBA00048321"/>
    </source>
</evidence>
<keyword evidence="11 15" id="KW-0411">Iron-sulfur</keyword>
<keyword evidence="5 15" id="KW-0004">4Fe-4S</keyword>
<comment type="similarity">
    <text evidence="3 15">Belongs to the anaerobic coproporphyrinogen-III oxidase family.</text>
</comment>
<evidence type="ECO:0000256" key="1">
    <source>
        <dbReference type="ARBA" id="ARBA00004496"/>
    </source>
</evidence>
<dbReference type="SUPFAM" id="SSF102114">
    <property type="entry name" value="Radical SAM enzymes"/>
    <property type="match status" value="1"/>
</dbReference>
<dbReference type="SFLD" id="SFLDG01082">
    <property type="entry name" value="B12-binding_domain_containing"/>
    <property type="match status" value="1"/>
</dbReference>
<evidence type="ECO:0000256" key="11">
    <source>
        <dbReference type="ARBA" id="ARBA00023014"/>
    </source>
</evidence>
<reference evidence="18" key="1">
    <citation type="journal article" date="2019" name="Int. J. Syst. Evol. Microbiol.">
        <title>The Global Catalogue of Microorganisms (GCM) 10K type strain sequencing project: providing services to taxonomists for standard genome sequencing and annotation.</title>
        <authorList>
            <consortium name="The Broad Institute Genomics Platform"/>
            <consortium name="The Broad Institute Genome Sequencing Center for Infectious Disease"/>
            <person name="Wu L."/>
            <person name="Ma J."/>
        </authorList>
    </citation>
    <scope>NUCLEOTIDE SEQUENCE [LARGE SCALE GENOMIC DNA]</scope>
    <source>
        <strain evidence="18">CGMCC 1.15959</strain>
    </source>
</reference>
<dbReference type="EMBL" id="BMKL01000001">
    <property type="protein sequence ID" value="GGE00319.1"/>
    <property type="molecule type" value="Genomic_DNA"/>
</dbReference>
<keyword evidence="12 15" id="KW-0627">Porphyrin biosynthesis</keyword>
<comment type="caution">
    <text evidence="17">The sequence shown here is derived from an EMBL/GenBank/DDBJ whole genome shotgun (WGS) entry which is preliminary data.</text>
</comment>
<keyword evidence="7 15" id="KW-0949">S-adenosyl-L-methionine</keyword>
<comment type="catalytic activity">
    <reaction evidence="14 15">
        <text>coproporphyrinogen III + 2 S-adenosyl-L-methionine = protoporphyrinogen IX + 2 5'-deoxyadenosine + 2 L-methionine + 2 CO2</text>
        <dbReference type="Rhea" id="RHEA:15425"/>
        <dbReference type="ChEBI" id="CHEBI:16526"/>
        <dbReference type="ChEBI" id="CHEBI:17319"/>
        <dbReference type="ChEBI" id="CHEBI:57307"/>
        <dbReference type="ChEBI" id="CHEBI:57309"/>
        <dbReference type="ChEBI" id="CHEBI:57844"/>
        <dbReference type="ChEBI" id="CHEBI:59789"/>
        <dbReference type="EC" id="1.3.98.3"/>
    </reaction>
</comment>
<dbReference type="InterPro" id="IPR004558">
    <property type="entry name" value="Coprogen_oxidase_HemN"/>
</dbReference>
<accession>A0ABQ1SCF1</accession>
<dbReference type="PROSITE" id="PS51918">
    <property type="entry name" value="RADICAL_SAM"/>
    <property type="match status" value="1"/>
</dbReference>
<keyword evidence="9 15" id="KW-0560">Oxidoreductase</keyword>
<dbReference type="EC" id="1.3.98.3" evidence="15"/>
<dbReference type="SFLD" id="SFLDS00029">
    <property type="entry name" value="Radical_SAM"/>
    <property type="match status" value="1"/>
</dbReference>
<dbReference type="InterPro" id="IPR007197">
    <property type="entry name" value="rSAM"/>
</dbReference>
<dbReference type="Proteomes" id="UP000619041">
    <property type="component" value="Unassembled WGS sequence"/>
</dbReference>
<dbReference type="SMART" id="SM00729">
    <property type="entry name" value="Elp3"/>
    <property type="match status" value="1"/>
</dbReference>
<dbReference type="PIRSF" id="PIRSF000167">
    <property type="entry name" value="HemN"/>
    <property type="match status" value="1"/>
</dbReference>
<evidence type="ECO:0000256" key="3">
    <source>
        <dbReference type="ARBA" id="ARBA00005493"/>
    </source>
</evidence>
<evidence type="ECO:0000256" key="5">
    <source>
        <dbReference type="ARBA" id="ARBA00022485"/>
    </source>
</evidence>
<dbReference type="PANTHER" id="PTHR13932:SF6">
    <property type="entry name" value="OXYGEN-INDEPENDENT COPROPORPHYRINOGEN III OXIDASE"/>
    <property type="match status" value="1"/>
</dbReference>
<keyword evidence="10 15" id="KW-0408">Iron</keyword>
<evidence type="ECO:0000256" key="12">
    <source>
        <dbReference type="ARBA" id="ARBA00023244"/>
    </source>
</evidence>
<comment type="cofactor">
    <cofactor evidence="15">
        <name>[4Fe-4S] cluster</name>
        <dbReference type="ChEBI" id="CHEBI:49883"/>
    </cofactor>
    <text evidence="15">Binds 1 [4Fe-4S] cluster. The cluster is coordinated with 3 cysteines and an exchangeable S-adenosyl-L-methionine.</text>
</comment>
<evidence type="ECO:0000256" key="10">
    <source>
        <dbReference type="ARBA" id="ARBA00023004"/>
    </source>
</evidence>
<dbReference type="NCBIfam" id="TIGR00538">
    <property type="entry name" value="hemN"/>
    <property type="match status" value="1"/>
</dbReference>
<dbReference type="InterPro" id="IPR034505">
    <property type="entry name" value="Coproporphyrinogen-III_oxidase"/>
</dbReference>
<name>A0ABQ1SCF1_9SPHN</name>
<keyword evidence="8 15" id="KW-0479">Metal-binding</keyword>
<dbReference type="PANTHER" id="PTHR13932">
    <property type="entry name" value="COPROPORPHYRINIGEN III OXIDASE"/>
    <property type="match status" value="1"/>
</dbReference>
<organism evidence="17 18">
    <name type="scientific">Tsuneonella deserti</name>
    <dbReference type="NCBI Taxonomy" id="2035528"/>
    <lineage>
        <taxon>Bacteria</taxon>
        <taxon>Pseudomonadati</taxon>
        <taxon>Pseudomonadota</taxon>
        <taxon>Alphaproteobacteria</taxon>
        <taxon>Sphingomonadales</taxon>
        <taxon>Erythrobacteraceae</taxon>
        <taxon>Tsuneonella</taxon>
    </lineage>
</organism>
<gene>
    <name evidence="17" type="primary">hemN</name>
    <name evidence="17" type="ORF">GCM10011515_20150</name>
</gene>
<proteinExistence type="inferred from homology"/>
<comment type="function">
    <text evidence="13">Involved in the heme biosynthesis. Catalyzes the anaerobic oxidative decarboxylation of propionate groups of rings A and B of coproporphyrinogen III to yield the vinyl groups in protoporphyrinogen IX.</text>
</comment>
<evidence type="ECO:0000256" key="8">
    <source>
        <dbReference type="ARBA" id="ARBA00022723"/>
    </source>
</evidence>
<comment type="pathway">
    <text evidence="2 15">Porphyrin-containing compound metabolism; protoporphyrin-IX biosynthesis; protoporphyrinogen-IX from coproporphyrinogen-III (AdoMet route): step 1/1.</text>
</comment>
<dbReference type="Gene3D" id="1.10.10.920">
    <property type="match status" value="1"/>
</dbReference>
<protein>
    <recommendedName>
        <fullName evidence="15">Coproporphyrinogen-III oxidase</fullName>
        <ecNumber evidence="15">1.3.98.3</ecNumber>
    </recommendedName>
</protein>
<keyword evidence="6 15" id="KW-0963">Cytoplasm</keyword>
<feature type="domain" description="Radical SAM core" evidence="16">
    <location>
        <begin position="47"/>
        <end position="284"/>
    </location>
</feature>
<dbReference type="InterPro" id="IPR058240">
    <property type="entry name" value="rSAM_sf"/>
</dbReference>
<evidence type="ECO:0000256" key="2">
    <source>
        <dbReference type="ARBA" id="ARBA00004785"/>
    </source>
</evidence>